<dbReference type="PANTHER" id="PTHR30349">
    <property type="entry name" value="PHAGE INTEGRASE-RELATED"/>
    <property type="match status" value="1"/>
</dbReference>
<dbReference type="GO" id="GO:0006310">
    <property type="term" value="P:DNA recombination"/>
    <property type="evidence" value="ECO:0007669"/>
    <property type="project" value="UniProtKB-KW"/>
</dbReference>
<dbReference type="InterPro" id="IPR010998">
    <property type="entry name" value="Integrase_recombinase_N"/>
</dbReference>
<dbReference type="CDD" id="cd00167">
    <property type="entry name" value="SANT"/>
    <property type="match status" value="1"/>
</dbReference>
<dbReference type="Gene3D" id="1.10.150.130">
    <property type="match status" value="1"/>
</dbReference>
<dbReference type="CDD" id="cd01189">
    <property type="entry name" value="INT_ICEBs1_C_like"/>
    <property type="match status" value="1"/>
</dbReference>
<dbReference type="InterPro" id="IPR050090">
    <property type="entry name" value="Tyrosine_recombinase_XerCD"/>
</dbReference>
<dbReference type="InterPro" id="IPR011010">
    <property type="entry name" value="DNA_brk_join_enz"/>
</dbReference>
<accession>A0A9D2JHR0</accession>
<evidence type="ECO:0000313" key="6">
    <source>
        <dbReference type="Proteomes" id="UP000824063"/>
    </source>
</evidence>
<dbReference type="PROSITE" id="PS51898">
    <property type="entry name" value="TYR_RECOMBINASE"/>
    <property type="match status" value="1"/>
</dbReference>
<feature type="domain" description="Tyr recombinase" evidence="4">
    <location>
        <begin position="588"/>
        <end position="752"/>
    </location>
</feature>
<dbReference type="Gene3D" id="1.10.443.10">
    <property type="entry name" value="Intergrase catalytic core"/>
    <property type="match status" value="1"/>
</dbReference>
<dbReference type="InterPro" id="IPR013762">
    <property type="entry name" value="Integrase-like_cat_sf"/>
</dbReference>
<protein>
    <submittedName>
        <fullName evidence="5">Site-specific integrase</fullName>
    </submittedName>
</protein>
<dbReference type="SUPFAM" id="SSF56349">
    <property type="entry name" value="DNA breaking-rejoining enzymes"/>
    <property type="match status" value="1"/>
</dbReference>
<evidence type="ECO:0000256" key="2">
    <source>
        <dbReference type="ARBA" id="ARBA00023125"/>
    </source>
</evidence>
<proteinExistence type="inferred from homology"/>
<feature type="non-terminal residue" evidence="5">
    <location>
        <position position="752"/>
    </location>
</feature>
<dbReference type="Pfam" id="PF00589">
    <property type="entry name" value="Phage_integrase"/>
    <property type="match status" value="1"/>
</dbReference>
<keyword evidence="2" id="KW-0238">DNA-binding</keyword>
<dbReference type="GO" id="GO:0003677">
    <property type="term" value="F:DNA binding"/>
    <property type="evidence" value="ECO:0007669"/>
    <property type="project" value="UniProtKB-KW"/>
</dbReference>
<comment type="caution">
    <text evidence="5">The sequence shown here is derived from an EMBL/GenBank/DDBJ whole genome shotgun (WGS) entry which is preliminary data.</text>
</comment>
<evidence type="ECO:0000259" key="4">
    <source>
        <dbReference type="PROSITE" id="PS51898"/>
    </source>
</evidence>
<name>A0A9D2JHR0_9ENTE</name>
<dbReference type="EMBL" id="DXBN01000184">
    <property type="protein sequence ID" value="HIZ53876.1"/>
    <property type="molecule type" value="Genomic_DNA"/>
</dbReference>
<reference evidence="5" key="2">
    <citation type="submission" date="2021-04" db="EMBL/GenBank/DDBJ databases">
        <authorList>
            <person name="Gilroy R."/>
        </authorList>
    </citation>
    <scope>NUCLEOTIDE SEQUENCE</scope>
    <source>
        <strain evidence="5">CHK172-16539</strain>
    </source>
</reference>
<dbReference type="InterPro" id="IPR002104">
    <property type="entry name" value="Integrase_catalytic"/>
</dbReference>
<keyword evidence="3" id="KW-0233">DNA recombination</keyword>
<organism evidence="5 6">
    <name type="scientific">Candidatus Enterococcus avicola</name>
    <dbReference type="NCBI Taxonomy" id="2838561"/>
    <lineage>
        <taxon>Bacteria</taxon>
        <taxon>Bacillati</taxon>
        <taxon>Bacillota</taxon>
        <taxon>Bacilli</taxon>
        <taxon>Lactobacillales</taxon>
        <taxon>Enterococcaceae</taxon>
        <taxon>Enterococcus</taxon>
    </lineage>
</organism>
<dbReference type="InterPro" id="IPR001005">
    <property type="entry name" value="SANT/Myb"/>
</dbReference>
<evidence type="ECO:0000256" key="1">
    <source>
        <dbReference type="ARBA" id="ARBA00008857"/>
    </source>
</evidence>
<dbReference type="Proteomes" id="UP000824063">
    <property type="component" value="Unassembled WGS sequence"/>
</dbReference>
<dbReference type="GO" id="GO:0015074">
    <property type="term" value="P:DNA integration"/>
    <property type="evidence" value="ECO:0007669"/>
    <property type="project" value="InterPro"/>
</dbReference>
<evidence type="ECO:0000313" key="5">
    <source>
        <dbReference type="EMBL" id="HIZ53876.1"/>
    </source>
</evidence>
<sequence length="752" mass="87759">MWTEEEDALLIDKYNKWYNSAIAEELNRTEASVRKRAMVLGLSNKRKERFSEFSEDDTAFIKKNYDKMHTKIIAEYLAIGEQQIRNYAISLGLKKSIGMGWTPEEDEFLKNNASLLVKELCQHLKKTKGQVQHRMRALEIKKPSKWEWAAVQIEFLVKNCEKLPVVELSKKLNKSPDQIRSKMKELNLNELGWNDEKDLYLALNLSKTYIELSQIFGVSAEDVSARVNRLGLKKLGSASFSIYQEQLAEANQHLTLGELSDLLNMKPNAVRREMSIRKLVFKKNFQSIKKPEEWQKEILLEYGATETAKNIGKMINETAQMTGKWLVELGLKEAAKSFSAEDNQFIKDNIDTLTASQIAKKLKQPRSRVRKKVQSLELVKSEAKELECFSEYILKSKSSVQDLAIEVHASRSALRKFLQLKGVLDRMPDKYSIRDTDEWKTFFSDSFNFKKKVETYGEWFLFWFKSYREQHVTKVTAMKYFTDWRHLYDEGIGNEKLKTMTRSRLQRYVNWYGETHAKVTVFDHLTKLRSSFQAAFDDGLIKLNPAGNIQAVYKEQKFTQKQLKEKREEKIWLEIDEYQKLRYHLVFELGKTLLGDDDEYNVVYKVVRDMAMLVTLKTGLRFSEVMGLTRSDIDAERHTLNIDKTWISKGLSIDGFSKTKNVSSIREIVVDDELIHILKMYIEWQDRIHFESEQGCLFVFKDKAIYNSDYNTHLKNILEGLGIEPITMHKLRHTQATYLLSQGVPIEVVAKR</sequence>
<comment type="similarity">
    <text evidence="1">Belongs to the 'phage' integrase family.</text>
</comment>
<reference evidence="5" key="1">
    <citation type="journal article" date="2021" name="PeerJ">
        <title>Extensive microbial diversity within the chicken gut microbiome revealed by metagenomics and culture.</title>
        <authorList>
            <person name="Gilroy R."/>
            <person name="Ravi A."/>
            <person name="Getino M."/>
            <person name="Pursley I."/>
            <person name="Horton D.L."/>
            <person name="Alikhan N.F."/>
            <person name="Baker D."/>
            <person name="Gharbi K."/>
            <person name="Hall N."/>
            <person name="Watson M."/>
            <person name="Adriaenssens E.M."/>
            <person name="Foster-Nyarko E."/>
            <person name="Jarju S."/>
            <person name="Secka A."/>
            <person name="Antonio M."/>
            <person name="Oren A."/>
            <person name="Chaudhuri R.R."/>
            <person name="La Ragione R."/>
            <person name="Hildebrand F."/>
            <person name="Pallen M.J."/>
        </authorList>
    </citation>
    <scope>NUCLEOTIDE SEQUENCE</scope>
    <source>
        <strain evidence="5">CHK172-16539</strain>
    </source>
</reference>
<gene>
    <name evidence="5" type="ORF">IAA20_08050</name>
</gene>
<dbReference type="AlphaFoldDB" id="A0A9D2JHR0"/>
<evidence type="ECO:0000256" key="3">
    <source>
        <dbReference type="ARBA" id="ARBA00023172"/>
    </source>
</evidence>
<dbReference type="PANTHER" id="PTHR30349:SF64">
    <property type="entry name" value="PROPHAGE INTEGRASE INTD-RELATED"/>
    <property type="match status" value="1"/>
</dbReference>